<dbReference type="NCBIfam" id="TIGR00052">
    <property type="entry name" value="nudix-type nucleoside diphosphatase, YffH/AdpP family"/>
    <property type="match status" value="1"/>
</dbReference>
<evidence type="ECO:0000256" key="3">
    <source>
        <dbReference type="ARBA" id="ARBA00012453"/>
    </source>
</evidence>
<evidence type="ECO:0000256" key="8">
    <source>
        <dbReference type="ARBA" id="ARBA00025164"/>
    </source>
</evidence>
<evidence type="ECO:0000256" key="11">
    <source>
        <dbReference type="ARBA" id="ARBA00033056"/>
    </source>
</evidence>
<dbReference type="SUPFAM" id="SSF55811">
    <property type="entry name" value="Nudix"/>
    <property type="match status" value="1"/>
</dbReference>
<feature type="domain" description="Nudix hydrolase" evidence="13">
    <location>
        <begin position="51"/>
        <end position="196"/>
    </location>
</feature>
<evidence type="ECO:0000256" key="4">
    <source>
        <dbReference type="ARBA" id="ARBA00013297"/>
    </source>
</evidence>
<dbReference type="PANTHER" id="PTHR11839">
    <property type="entry name" value="UDP/ADP-SUGAR PYROPHOSPHATASE"/>
    <property type="match status" value="1"/>
</dbReference>
<evidence type="ECO:0000256" key="7">
    <source>
        <dbReference type="ARBA" id="ARBA00022842"/>
    </source>
</evidence>
<comment type="catalytic activity">
    <reaction evidence="12">
        <text>ADP-D-ribose + H2O = D-ribose 5-phosphate + AMP + 2 H(+)</text>
        <dbReference type="Rhea" id="RHEA:10412"/>
        <dbReference type="ChEBI" id="CHEBI:15377"/>
        <dbReference type="ChEBI" id="CHEBI:15378"/>
        <dbReference type="ChEBI" id="CHEBI:57967"/>
        <dbReference type="ChEBI" id="CHEBI:78346"/>
        <dbReference type="ChEBI" id="CHEBI:456215"/>
        <dbReference type="EC" id="3.6.1.13"/>
    </reaction>
</comment>
<dbReference type="CDD" id="cd24155">
    <property type="entry name" value="NUDIX_ADPRase"/>
    <property type="match status" value="1"/>
</dbReference>
<comment type="function">
    <text evidence="8">Acts on ADP-mannose and ADP-glucose as well as ADP-ribose. Prevents glycogen biosynthesis. The reaction catalyzed by this enzyme is a limiting step of the gluconeogenic process.</text>
</comment>
<dbReference type="InterPro" id="IPR015797">
    <property type="entry name" value="NUDIX_hydrolase-like_dom_sf"/>
</dbReference>
<dbReference type="PROSITE" id="PS51462">
    <property type="entry name" value="NUDIX"/>
    <property type="match status" value="1"/>
</dbReference>
<evidence type="ECO:0000256" key="9">
    <source>
        <dbReference type="ARBA" id="ARBA00030162"/>
    </source>
</evidence>
<proteinExistence type="inferred from homology"/>
<dbReference type="InterPro" id="IPR004385">
    <property type="entry name" value="NDP_pyrophosphatase"/>
</dbReference>
<dbReference type="RefSeq" id="WP_379898812.1">
    <property type="nucleotide sequence ID" value="NZ_JBHRTR010000015.1"/>
</dbReference>
<reference evidence="15" key="1">
    <citation type="journal article" date="2019" name="Int. J. Syst. Evol. Microbiol.">
        <title>The Global Catalogue of Microorganisms (GCM) 10K type strain sequencing project: providing services to taxonomists for standard genome sequencing and annotation.</title>
        <authorList>
            <consortium name="The Broad Institute Genomics Platform"/>
            <consortium name="The Broad Institute Genome Sequencing Center for Infectious Disease"/>
            <person name="Wu L."/>
            <person name="Ma J."/>
        </authorList>
    </citation>
    <scope>NUCLEOTIDE SEQUENCE [LARGE SCALE GENOMIC DNA]</scope>
    <source>
        <strain evidence="15">KCTC 42964</strain>
    </source>
</reference>
<evidence type="ECO:0000313" key="15">
    <source>
        <dbReference type="Proteomes" id="UP001595528"/>
    </source>
</evidence>
<name>A0ABV7KWP8_9PROT</name>
<dbReference type="EMBL" id="JBHRTR010000015">
    <property type="protein sequence ID" value="MFC3226704.1"/>
    <property type="molecule type" value="Genomic_DNA"/>
</dbReference>
<sequence length="207" mass="22971">MPGQPRRNPQQVDILENELVFDGFMQLARMRVRHERFDGGLTAPLEREVLLRRPAVAVLPYDPVRDRVALIEQFRIGAFADGGHAWLHETVAGFIDPGESALESARREAVEEAGVILGARAEKICEYYPTPGGCSERVEIWCAEATLEGGSGEVHGVAEEGEDIRVNLLAVEDAFAMLLDGRANSSPILISLLWLRLERARLRATWT</sequence>
<keyword evidence="6" id="KW-0378">Hydrolase</keyword>
<comment type="cofactor">
    <cofactor evidence="1">
        <name>Mg(2+)</name>
        <dbReference type="ChEBI" id="CHEBI:18420"/>
    </cofactor>
</comment>
<comment type="similarity">
    <text evidence="2">Belongs to the Nudix hydrolase family. NudF subfamily.</text>
</comment>
<evidence type="ECO:0000256" key="1">
    <source>
        <dbReference type="ARBA" id="ARBA00001946"/>
    </source>
</evidence>
<organism evidence="14 15">
    <name type="scientific">Marinibaculum pumilum</name>
    <dbReference type="NCBI Taxonomy" id="1766165"/>
    <lineage>
        <taxon>Bacteria</taxon>
        <taxon>Pseudomonadati</taxon>
        <taxon>Pseudomonadota</taxon>
        <taxon>Alphaproteobacteria</taxon>
        <taxon>Rhodospirillales</taxon>
        <taxon>Rhodospirillaceae</taxon>
        <taxon>Marinibaculum</taxon>
    </lineage>
</organism>
<protein>
    <recommendedName>
        <fullName evidence="4">ADP-ribose pyrophosphatase</fullName>
        <ecNumber evidence="3">3.6.1.13</ecNumber>
    </recommendedName>
    <alternativeName>
        <fullName evidence="9">ADP-ribose diphosphatase</fullName>
    </alternativeName>
    <alternativeName>
        <fullName evidence="11">ADP-ribose phosphohydrolase</fullName>
    </alternativeName>
    <alternativeName>
        <fullName evidence="10">Adenosine diphosphoribose pyrophosphatase</fullName>
    </alternativeName>
</protein>
<dbReference type="Pfam" id="PF00293">
    <property type="entry name" value="NUDIX"/>
    <property type="match status" value="1"/>
</dbReference>
<evidence type="ECO:0000259" key="13">
    <source>
        <dbReference type="PROSITE" id="PS51462"/>
    </source>
</evidence>
<keyword evidence="5" id="KW-0479">Metal-binding</keyword>
<dbReference type="EC" id="3.6.1.13" evidence="3"/>
<accession>A0ABV7KWP8</accession>
<evidence type="ECO:0000256" key="5">
    <source>
        <dbReference type="ARBA" id="ARBA00022723"/>
    </source>
</evidence>
<keyword evidence="15" id="KW-1185">Reference proteome</keyword>
<evidence type="ECO:0000313" key="14">
    <source>
        <dbReference type="EMBL" id="MFC3226704.1"/>
    </source>
</evidence>
<evidence type="ECO:0000256" key="2">
    <source>
        <dbReference type="ARBA" id="ARBA00007482"/>
    </source>
</evidence>
<evidence type="ECO:0000256" key="6">
    <source>
        <dbReference type="ARBA" id="ARBA00022801"/>
    </source>
</evidence>
<comment type="caution">
    <text evidence="14">The sequence shown here is derived from an EMBL/GenBank/DDBJ whole genome shotgun (WGS) entry which is preliminary data.</text>
</comment>
<evidence type="ECO:0000256" key="10">
    <source>
        <dbReference type="ARBA" id="ARBA00030308"/>
    </source>
</evidence>
<dbReference type="InterPro" id="IPR000086">
    <property type="entry name" value="NUDIX_hydrolase_dom"/>
</dbReference>
<gene>
    <name evidence="14" type="ORF">ACFOGJ_05640</name>
</gene>
<keyword evidence="7" id="KW-0460">Magnesium</keyword>
<dbReference type="Proteomes" id="UP001595528">
    <property type="component" value="Unassembled WGS sequence"/>
</dbReference>
<dbReference type="Gene3D" id="3.90.79.10">
    <property type="entry name" value="Nucleoside Triphosphate Pyrophosphohydrolase"/>
    <property type="match status" value="1"/>
</dbReference>
<evidence type="ECO:0000256" key="12">
    <source>
        <dbReference type="ARBA" id="ARBA00049546"/>
    </source>
</evidence>
<dbReference type="PANTHER" id="PTHR11839:SF5">
    <property type="entry name" value="ADP-RIBOSE PYROPHOSPHATASE"/>
    <property type="match status" value="1"/>
</dbReference>